<dbReference type="AlphaFoldDB" id="A0A6L5E3Y3"/>
<feature type="transmembrane region" description="Helical" evidence="1">
    <location>
        <begin position="38"/>
        <end position="62"/>
    </location>
</feature>
<feature type="transmembrane region" description="Helical" evidence="1">
    <location>
        <begin position="12"/>
        <end position="32"/>
    </location>
</feature>
<gene>
    <name evidence="2" type="ORF">GBB84_04775</name>
</gene>
<keyword evidence="3" id="KW-1185">Reference proteome</keyword>
<organism evidence="2 3">
    <name type="scientific">Citrobacter telavivensis</name>
    <dbReference type="NCBI Taxonomy" id="2653932"/>
    <lineage>
        <taxon>Bacteria</taxon>
        <taxon>Pseudomonadati</taxon>
        <taxon>Pseudomonadota</taxon>
        <taxon>Gammaproteobacteria</taxon>
        <taxon>Enterobacterales</taxon>
        <taxon>Enterobacteriaceae</taxon>
        <taxon>Citrobacter</taxon>
    </lineage>
</organism>
<keyword evidence="1" id="KW-0812">Transmembrane</keyword>
<reference evidence="2 3" key="1">
    <citation type="submission" date="2019-10" db="EMBL/GenBank/DDBJ databases">
        <title>Characterization of a new Citrobacter species.</title>
        <authorList>
            <person name="Goncalves Ribeiro T."/>
            <person name="Izdebski R."/>
            <person name="Urbanowicz P."/>
            <person name="Carmeli Y."/>
            <person name="Gniadkowski M."/>
            <person name="Peixe L."/>
        </authorList>
    </citation>
    <scope>NUCLEOTIDE SEQUENCE [LARGE SCALE GENOMIC DNA]</scope>
    <source>
        <strain evidence="2 3">NMI7905_11</strain>
    </source>
</reference>
<proteinExistence type="predicted"/>
<comment type="caution">
    <text evidence="2">The sequence shown here is derived from an EMBL/GenBank/DDBJ whole genome shotgun (WGS) entry which is preliminary data.</text>
</comment>
<name>A0A6L5E3Y3_9ENTR</name>
<evidence type="ECO:0000313" key="2">
    <source>
        <dbReference type="EMBL" id="MPQ50227.1"/>
    </source>
</evidence>
<keyword evidence="1" id="KW-0472">Membrane</keyword>
<evidence type="ECO:0000256" key="1">
    <source>
        <dbReference type="SAM" id="Phobius"/>
    </source>
</evidence>
<keyword evidence="1" id="KW-1133">Transmembrane helix</keyword>
<dbReference type="EMBL" id="WHIY01000002">
    <property type="protein sequence ID" value="MPQ50227.1"/>
    <property type="molecule type" value="Genomic_DNA"/>
</dbReference>
<sequence length="75" mass="8205">MMPLPFWRSVACITVIAVGLTLVVTTVSFMAWELSVTLFSWSIAAASKIVAASLLNELLAWIHQAPRIMIVSACR</sequence>
<dbReference type="RefSeq" id="WP_152401956.1">
    <property type="nucleotide sequence ID" value="NZ_WHIY01000002.1"/>
</dbReference>
<evidence type="ECO:0000313" key="3">
    <source>
        <dbReference type="Proteomes" id="UP000475079"/>
    </source>
</evidence>
<dbReference type="Proteomes" id="UP000475079">
    <property type="component" value="Unassembled WGS sequence"/>
</dbReference>
<accession>A0A6L5E3Y3</accession>
<protein>
    <submittedName>
        <fullName evidence="2">Uncharacterized protein</fullName>
    </submittedName>
</protein>